<feature type="transmembrane region" description="Helical" evidence="7">
    <location>
        <begin position="121"/>
        <end position="140"/>
    </location>
</feature>
<evidence type="ECO:0000259" key="8">
    <source>
        <dbReference type="PROSITE" id="PS50850"/>
    </source>
</evidence>
<feature type="transmembrane region" description="Helical" evidence="7">
    <location>
        <begin position="182"/>
        <end position="202"/>
    </location>
</feature>
<comment type="subcellular location">
    <subcellularLocation>
        <location evidence="1">Cell membrane</location>
        <topology evidence="1">Multi-pass membrane protein</topology>
    </subcellularLocation>
</comment>
<dbReference type="EMBL" id="JACHWT010000004">
    <property type="protein sequence ID" value="MBB3116004.1"/>
    <property type="molecule type" value="Genomic_DNA"/>
</dbReference>
<feature type="transmembrane region" description="Helical" evidence="7">
    <location>
        <begin position="214"/>
        <end position="235"/>
    </location>
</feature>
<organism evidence="9 10">
    <name type="scientific">Corynebacterium bovis DSM 20582 = CIP 54.80</name>
    <dbReference type="NCBI Taxonomy" id="927655"/>
    <lineage>
        <taxon>Bacteria</taxon>
        <taxon>Bacillati</taxon>
        <taxon>Actinomycetota</taxon>
        <taxon>Actinomycetes</taxon>
        <taxon>Mycobacteriales</taxon>
        <taxon>Corynebacteriaceae</taxon>
        <taxon>Corynebacterium</taxon>
    </lineage>
</organism>
<keyword evidence="4 7" id="KW-1133">Transmembrane helix</keyword>
<feature type="transmembrane region" description="Helical" evidence="7">
    <location>
        <begin position="372"/>
        <end position="396"/>
    </location>
</feature>
<feature type="transmembrane region" description="Helical" evidence="7">
    <location>
        <begin position="440"/>
        <end position="460"/>
    </location>
</feature>
<dbReference type="PANTHER" id="PTHR42718:SF9">
    <property type="entry name" value="MAJOR FACILITATOR SUPERFAMILY MULTIDRUG TRANSPORTER MFSC"/>
    <property type="match status" value="1"/>
</dbReference>
<evidence type="ECO:0000256" key="2">
    <source>
        <dbReference type="ARBA" id="ARBA00022448"/>
    </source>
</evidence>
<evidence type="ECO:0000256" key="7">
    <source>
        <dbReference type="SAM" id="Phobius"/>
    </source>
</evidence>
<evidence type="ECO:0000313" key="10">
    <source>
        <dbReference type="Proteomes" id="UP000612712"/>
    </source>
</evidence>
<evidence type="ECO:0000256" key="5">
    <source>
        <dbReference type="ARBA" id="ARBA00023136"/>
    </source>
</evidence>
<feature type="transmembrane region" description="Helical" evidence="7">
    <location>
        <begin position="152"/>
        <end position="170"/>
    </location>
</feature>
<feature type="transmembrane region" description="Helical" evidence="7">
    <location>
        <begin position="66"/>
        <end position="86"/>
    </location>
</feature>
<name>A0A8H9YCA2_9CORY</name>
<reference evidence="9" key="1">
    <citation type="submission" date="2020-08" db="EMBL/GenBank/DDBJ databases">
        <title>Sequencing the genomes of 1000 actinobacteria strains.</title>
        <authorList>
            <person name="Klenk H.-P."/>
        </authorList>
    </citation>
    <scope>NUCLEOTIDE SEQUENCE</scope>
    <source>
        <strain evidence="9">DSM 20582</strain>
    </source>
</reference>
<sequence>MSDPTPPTPPASPTPPPPPDATTPPRTLGPRVTTVLLLSALLPLLDSSLVNVLLPPIGASLGVGAASAQLGVSTYMLAATAGIILSTTSLRRWGSRRVWLASVVVFAVASVGVGLSPTLPVFVATRVIQGLACGFIMPAVQHLASQIVGRAGMRAALATVGLPAVIAPAFGPLLGGVLVGAVGWRALFLVNVPVAVVAVLLSRGTLPDTPGRSTPLGLGQAVPAVLGMVGLLWAVSGVGSLPGPVVAVIAGAAVVCVGTYCVCDVRAATPLLGMGLYRNPAFATVMVLCLVVGAVFYGTLLSSSLHVQGDLGQPAWTAGLLLGVQGAGAWVARSLVKGPWREADAFVVIAAGLVVAAVGTVGIQAVTAWSAVTVVVAVVGALLRGLGLGACTLLALSAAYEVVTDDDAPAVGAHTRLMLQFGGALGAAGVGVWGGGALALGLGVAVVALCGAAAAGVLVLRRRSVVPS</sequence>
<proteinExistence type="predicted"/>
<dbReference type="InterPro" id="IPR011701">
    <property type="entry name" value="MFS"/>
</dbReference>
<feature type="transmembrane region" description="Helical" evidence="7">
    <location>
        <begin position="315"/>
        <end position="333"/>
    </location>
</feature>
<evidence type="ECO:0000256" key="4">
    <source>
        <dbReference type="ARBA" id="ARBA00022989"/>
    </source>
</evidence>
<protein>
    <submittedName>
        <fullName evidence="9">MFS family permease</fullName>
    </submittedName>
</protein>
<dbReference type="Pfam" id="PF07690">
    <property type="entry name" value="MFS_1"/>
    <property type="match status" value="1"/>
</dbReference>
<dbReference type="InterPro" id="IPR036259">
    <property type="entry name" value="MFS_trans_sf"/>
</dbReference>
<dbReference type="GO" id="GO:0005886">
    <property type="term" value="C:plasma membrane"/>
    <property type="evidence" value="ECO:0007669"/>
    <property type="project" value="UniProtKB-SubCell"/>
</dbReference>
<dbReference type="Proteomes" id="UP000612712">
    <property type="component" value="Unassembled WGS sequence"/>
</dbReference>
<feature type="transmembrane region" description="Helical" evidence="7">
    <location>
        <begin position="282"/>
        <end position="303"/>
    </location>
</feature>
<feature type="compositionally biased region" description="Pro residues" evidence="6">
    <location>
        <begin position="1"/>
        <end position="22"/>
    </location>
</feature>
<feature type="transmembrane region" description="Helical" evidence="7">
    <location>
        <begin position="241"/>
        <end position="262"/>
    </location>
</feature>
<keyword evidence="5 7" id="KW-0472">Membrane</keyword>
<evidence type="ECO:0000256" key="1">
    <source>
        <dbReference type="ARBA" id="ARBA00004651"/>
    </source>
</evidence>
<keyword evidence="2" id="KW-0813">Transport</keyword>
<evidence type="ECO:0000256" key="6">
    <source>
        <dbReference type="SAM" id="MobiDB-lite"/>
    </source>
</evidence>
<comment type="caution">
    <text evidence="9">The sequence shown here is derived from an EMBL/GenBank/DDBJ whole genome shotgun (WGS) entry which is preliminary data.</text>
</comment>
<feature type="domain" description="Major facilitator superfamily (MFS) profile" evidence="8">
    <location>
        <begin position="32"/>
        <end position="463"/>
    </location>
</feature>
<evidence type="ECO:0000256" key="3">
    <source>
        <dbReference type="ARBA" id="ARBA00022692"/>
    </source>
</evidence>
<dbReference type="InterPro" id="IPR020846">
    <property type="entry name" value="MFS_dom"/>
</dbReference>
<dbReference type="RefSeq" id="WP_010271686.1">
    <property type="nucleotide sequence ID" value="NZ_AENJ01000285.1"/>
</dbReference>
<gene>
    <name evidence="9" type="ORF">FHU32_001223</name>
</gene>
<dbReference type="PANTHER" id="PTHR42718">
    <property type="entry name" value="MAJOR FACILITATOR SUPERFAMILY MULTIDRUG TRANSPORTER MFSC"/>
    <property type="match status" value="1"/>
</dbReference>
<feature type="region of interest" description="Disordered" evidence="6">
    <location>
        <begin position="1"/>
        <end position="28"/>
    </location>
</feature>
<dbReference type="AlphaFoldDB" id="A0A8H9YCA2"/>
<accession>A0A8H9YCA2</accession>
<dbReference type="GO" id="GO:0022857">
    <property type="term" value="F:transmembrane transporter activity"/>
    <property type="evidence" value="ECO:0007669"/>
    <property type="project" value="InterPro"/>
</dbReference>
<dbReference type="PROSITE" id="PS50850">
    <property type="entry name" value="MFS"/>
    <property type="match status" value="1"/>
</dbReference>
<feature type="transmembrane region" description="Helical" evidence="7">
    <location>
        <begin position="98"/>
        <end position="115"/>
    </location>
</feature>
<keyword evidence="3 7" id="KW-0812">Transmembrane</keyword>
<feature type="transmembrane region" description="Helical" evidence="7">
    <location>
        <begin position="345"/>
        <end position="366"/>
    </location>
</feature>
<dbReference type="SUPFAM" id="SSF103473">
    <property type="entry name" value="MFS general substrate transporter"/>
    <property type="match status" value="1"/>
</dbReference>
<evidence type="ECO:0000313" key="9">
    <source>
        <dbReference type="EMBL" id="MBB3116004.1"/>
    </source>
</evidence>
<feature type="transmembrane region" description="Helical" evidence="7">
    <location>
        <begin position="417"/>
        <end position="434"/>
    </location>
</feature>
<dbReference type="Gene3D" id="1.20.1720.10">
    <property type="entry name" value="Multidrug resistance protein D"/>
    <property type="match status" value="1"/>
</dbReference>
<dbReference type="GeneID" id="60809198"/>